<dbReference type="Gene3D" id="3.30.450.20">
    <property type="entry name" value="PAS domain"/>
    <property type="match status" value="5"/>
</dbReference>
<evidence type="ECO:0000256" key="3">
    <source>
        <dbReference type="ARBA" id="ARBA00012438"/>
    </source>
</evidence>
<dbReference type="Pfam" id="PF02518">
    <property type="entry name" value="HATPase_c"/>
    <property type="match status" value="1"/>
</dbReference>
<evidence type="ECO:0000256" key="6">
    <source>
        <dbReference type="ARBA" id="ARBA00022692"/>
    </source>
</evidence>
<dbReference type="SMART" id="SM00388">
    <property type="entry name" value="HisKA"/>
    <property type="match status" value="1"/>
</dbReference>
<keyword evidence="12" id="KW-0472">Membrane</keyword>
<dbReference type="PROSITE" id="PS50113">
    <property type="entry name" value="PAC"/>
    <property type="match status" value="3"/>
</dbReference>
<evidence type="ECO:0000256" key="11">
    <source>
        <dbReference type="ARBA" id="ARBA00023012"/>
    </source>
</evidence>
<dbReference type="RefSeq" id="WP_191190415.1">
    <property type="nucleotide sequence ID" value="NZ_JACWMY010000009.1"/>
</dbReference>
<feature type="domain" description="PAS" evidence="15">
    <location>
        <begin position="637"/>
        <end position="708"/>
    </location>
</feature>
<dbReference type="EC" id="2.7.13.3" evidence="3"/>
<dbReference type="InterPro" id="IPR013767">
    <property type="entry name" value="PAS_fold"/>
</dbReference>
<dbReference type="Gene3D" id="2.10.70.100">
    <property type="match status" value="1"/>
</dbReference>
<dbReference type="PROSITE" id="PS50109">
    <property type="entry name" value="HIS_KIN"/>
    <property type="match status" value="1"/>
</dbReference>
<gene>
    <name evidence="17" type="ORF">IDJ77_18230</name>
</gene>
<dbReference type="SUPFAM" id="SSF55874">
    <property type="entry name" value="ATPase domain of HSP90 chaperone/DNA topoisomerase II/histidine kinase"/>
    <property type="match status" value="1"/>
</dbReference>
<dbReference type="InterPro" id="IPR013656">
    <property type="entry name" value="PAS_4"/>
</dbReference>
<feature type="domain" description="PAC" evidence="16">
    <location>
        <begin position="404"/>
        <end position="457"/>
    </location>
</feature>
<dbReference type="Gene3D" id="3.30.565.10">
    <property type="entry name" value="Histidine kinase-like ATPase, C-terminal domain"/>
    <property type="match status" value="1"/>
</dbReference>
<keyword evidence="8" id="KW-0418">Kinase</keyword>
<dbReference type="Gene3D" id="1.10.287.130">
    <property type="match status" value="1"/>
</dbReference>
<dbReference type="InterPro" id="IPR000014">
    <property type="entry name" value="PAS"/>
</dbReference>
<name>A0ABR7WTY6_9SPHI</name>
<dbReference type="NCBIfam" id="TIGR00229">
    <property type="entry name" value="sensory_box"/>
    <property type="match status" value="2"/>
</dbReference>
<accession>A0ABR7WTY6</accession>
<proteinExistence type="predicted"/>
<evidence type="ECO:0000256" key="5">
    <source>
        <dbReference type="ARBA" id="ARBA00022679"/>
    </source>
</evidence>
<dbReference type="InterPro" id="IPR036097">
    <property type="entry name" value="HisK_dim/P_sf"/>
</dbReference>
<evidence type="ECO:0000256" key="10">
    <source>
        <dbReference type="ARBA" id="ARBA00022989"/>
    </source>
</evidence>
<dbReference type="InterPro" id="IPR003661">
    <property type="entry name" value="HisK_dim/P_dom"/>
</dbReference>
<dbReference type="PROSITE" id="PS50112">
    <property type="entry name" value="PAS"/>
    <property type="match status" value="1"/>
</dbReference>
<keyword evidence="6" id="KW-0812">Transmembrane</keyword>
<evidence type="ECO:0000313" key="17">
    <source>
        <dbReference type="EMBL" id="MBD1365760.1"/>
    </source>
</evidence>
<evidence type="ECO:0000259" key="14">
    <source>
        <dbReference type="PROSITE" id="PS50109"/>
    </source>
</evidence>
<dbReference type="SMART" id="SM00086">
    <property type="entry name" value="PAC"/>
    <property type="match status" value="5"/>
</dbReference>
<keyword evidence="18" id="KW-1185">Reference proteome</keyword>
<sequence>MNNTSRFSSDELLKVLSLSHNATAIHSSMDLTVQMANDAMLAIWGKDRSVIGLPLEEALPELKGQPFIGMMQAVLTTGISHEDVNTPANLVVNGRLQTFYFDFSYRAIKDEQGKTYCLLHTAADVTERYLNQQALLSAQKTEAALAREQALNEEFATTIEELGATNEQLQETQDKLQQLNTELEERVARRTKALTESEANFRNMILQAPVAIGLFKGYDMVLEMINDKFLELWDRDRSVVGKPVVQILPEMEGQVYVDIMQQVYTTGIPYFGNEASVFLNRNGKLEEGYFNFINQPFRNSEGDISGVIVVATEVTEQVRAGNKVKHSEHRLKSMVMGTPVSMAILEGRDMVIGVANQSVLDIWSRTSEEVLGKKLLDVFPELINQPFPKMLEDVFNTGQRLAIPEIEVDIVTPAGTKHLYVDFSYDPLFTPEGEVESIMATVVDITGMVEARKLLEQNEAELQALNEEISASNEELAATNEELYATNEELNEAQHDLQKIIVELEISENRFRNAVERAPVAISIFTGRNLILEAANKRVLQFWGKTSAIIGLPLAEALPELQGQPFLQLLDNVFVTGEPYYGNEALSILEHNGELKAGYFNFIYQPVKNEQGVVISIMMVATEVTEQVNARKELQKAEEKTRFAIEAANVGTWFLDVETREFIVSPRLKEQFGYHTDEEVTYEMVAAAIPDSHREKVTKAVEKAITTGRNYVMEHPVVGHHDQKKRWVRAYGKLYPDDSGKLSHFSGLIIDITEQKQDEMRKNDFIGMVSHELKTPLTSLSAYAQMLYNKARNNDDGFTLGALEKVNTQVKKMSTMINGFLNVSRLESGKIFLNKHDFALDELVAEMIDDARLTIAGHDIIFTHSEPIVLNADRDKIGSVISNLLSNAVKYSPRGKNIQVECRLINNMAQISVKDEGIGVKPQDIEKIFDRYYRVESSHTQTVSGFGIGLYLCAEIVQRHDGHIWVESKKGEGSTFYFTLPVN</sequence>
<comment type="subcellular location">
    <subcellularLocation>
        <location evidence="2">Membrane</location>
        <topology evidence="2">Multi-pass membrane protein</topology>
    </subcellularLocation>
</comment>
<dbReference type="CDD" id="cd00082">
    <property type="entry name" value="HisKA"/>
    <property type="match status" value="1"/>
</dbReference>
<feature type="domain" description="PAC" evidence="16">
    <location>
        <begin position="711"/>
        <end position="764"/>
    </location>
</feature>
<evidence type="ECO:0000256" key="13">
    <source>
        <dbReference type="SAM" id="Coils"/>
    </source>
</evidence>
<dbReference type="CDD" id="cd00130">
    <property type="entry name" value="PAS"/>
    <property type="match status" value="2"/>
</dbReference>
<evidence type="ECO:0000256" key="4">
    <source>
        <dbReference type="ARBA" id="ARBA00022553"/>
    </source>
</evidence>
<feature type="coiled-coil region" evidence="13">
    <location>
        <begin position="152"/>
        <end position="200"/>
    </location>
</feature>
<feature type="domain" description="Histidine kinase" evidence="14">
    <location>
        <begin position="768"/>
        <end position="983"/>
    </location>
</feature>
<dbReference type="InterPro" id="IPR036890">
    <property type="entry name" value="HATPase_C_sf"/>
</dbReference>
<keyword evidence="13" id="KW-0175">Coiled coil</keyword>
<keyword evidence="4" id="KW-0597">Phosphoprotein</keyword>
<organism evidence="17 18">
    <name type="scientific">Mucilaginibacter pankratovii</name>
    <dbReference type="NCBI Taxonomy" id="2772110"/>
    <lineage>
        <taxon>Bacteria</taxon>
        <taxon>Pseudomonadati</taxon>
        <taxon>Bacteroidota</taxon>
        <taxon>Sphingobacteriia</taxon>
        <taxon>Sphingobacteriales</taxon>
        <taxon>Sphingobacteriaceae</taxon>
        <taxon>Mucilaginibacter</taxon>
    </lineage>
</organism>
<feature type="domain" description="PAC" evidence="16">
    <location>
        <begin position="582"/>
        <end position="636"/>
    </location>
</feature>
<dbReference type="PANTHER" id="PTHR42878:SF7">
    <property type="entry name" value="SENSOR HISTIDINE KINASE GLRK"/>
    <property type="match status" value="1"/>
</dbReference>
<dbReference type="Proteomes" id="UP000606600">
    <property type="component" value="Unassembled WGS sequence"/>
</dbReference>
<dbReference type="Pfam" id="PF00989">
    <property type="entry name" value="PAS"/>
    <property type="match status" value="1"/>
</dbReference>
<evidence type="ECO:0000256" key="8">
    <source>
        <dbReference type="ARBA" id="ARBA00022777"/>
    </source>
</evidence>
<dbReference type="SMART" id="SM00387">
    <property type="entry name" value="HATPase_c"/>
    <property type="match status" value="1"/>
</dbReference>
<keyword evidence="7" id="KW-0547">Nucleotide-binding</keyword>
<dbReference type="InterPro" id="IPR003594">
    <property type="entry name" value="HATPase_dom"/>
</dbReference>
<reference evidence="17 18" key="1">
    <citation type="submission" date="2020-09" db="EMBL/GenBank/DDBJ databases">
        <title>Novel species of Mucilaginibacter isolated from a glacier on the Tibetan Plateau.</title>
        <authorList>
            <person name="Liu Q."/>
            <person name="Xin Y.-H."/>
        </authorList>
    </citation>
    <scope>NUCLEOTIDE SEQUENCE [LARGE SCALE GENOMIC DNA]</scope>
    <source>
        <strain evidence="17 18">ZT4R22</strain>
    </source>
</reference>
<dbReference type="Pfam" id="PF08448">
    <property type="entry name" value="PAS_4"/>
    <property type="match status" value="4"/>
</dbReference>
<keyword evidence="5" id="KW-0808">Transferase</keyword>
<evidence type="ECO:0000256" key="1">
    <source>
        <dbReference type="ARBA" id="ARBA00000085"/>
    </source>
</evidence>
<dbReference type="InterPro" id="IPR050351">
    <property type="entry name" value="BphY/WalK/GraS-like"/>
</dbReference>
<dbReference type="SMART" id="SM00091">
    <property type="entry name" value="PAS"/>
    <property type="match status" value="5"/>
</dbReference>
<evidence type="ECO:0000256" key="2">
    <source>
        <dbReference type="ARBA" id="ARBA00004141"/>
    </source>
</evidence>
<keyword evidence="10" id="KW-1133">Transmembrane helix</keyword>
<dbReference type="InterPro" id="IPR035965">
    <property type="entry name" value="PAS-like_dom_sf"/>
</dbReference>
<evidence type="ECO:0000259" key="15">
    <source>
        <dbReference type="PROSITE" id="PS50112"/>
    </source>
</evidence>
<dbReference type="PANTHER" id="PTHR42878">
    <property type="entry name" value="TWO-COMPONENT HISTIDINE KINASE"/>
    <property type="match status" value="1"/>
</dbReference>
<keyword evidence="11" id="KW-0902">Two-component regulatory system</keyword>
<evidence type="ECO:0000256" key="12">
    <source>
        <dbReference type="ARBA" id="ARBA00023136"/>
    </source>
</evidence>
<evidence type="ECO:0000256" key="9">
    <source>
        <dbReference type="ARBA" id="ARBA00022840"/>
    </source>
</evidence>
<dbReference type="InterPro" id="IPR001610">
    <property type="entry name" value="PAC"/>
</dbReference>
<evidence type="ECO:0000259" key="16">
    <source>
        <dbReference type="PROSITE" id="PS50113"/>
    </source>
</evidence>
<dbReference type="InterPro" id="IPR000700">
    <property type="entry name" value="PAS-assoc_C"/>
</dbReference>
<dbReference type="EMBL" id="JACWMY010000009">
    <property type="protein sequence ID" value="MBD1365760.1"/>
    <property type="molecule type" value="Genomic_DNA"/>
</dbReference>
<dbReference type="SUPFAM" id="SSF47384">
    <property type="entry name" value="Homodimeric domain of signal transducing histidine kinase"/>
    <property type="match status" value="1"/>
</dbReference>
<keyword evidence="9" id="KW-0067">ATP-binding</keyword>
<dbReference type="PRINTS" id="PR00344">
    <property type="entry name" value="BCTRLSENSOR"/>
</dbReference>
<dbReference type="SUPFAM" id="SSF55785">
    <property type="entry name" value="PYP-like sensor domain (PAS domain)"/>
    <property type="match status" value="5"/>
</dbReference>
<evidence type="ECO:0000313" key="18">
    <source>
        <dbReference type="Proteomes" id="UP000606600"/>
    </source>
</evidence>
<protein>
    <recommendedName>
        <fullName evidence="3">histidine kinase</fullName>
        <ecNumber evidence="3">2.7.13.3</ecNumber>
    </recommendedName>
</protein>
<feature type="coiled-coil region" evidence="13">
    <location>
        <begin position="448"/>
        <end position="510"/>
    </location>
</feature>
<comment type="catalytic activity">
    <reaction evidence="1">
        <text>ATP + protein L-histidine = ADP + protein N-phospho-L-histidine.</text>
        <dbReference type="EC" id="2.7.13.3"/>
    </reaction>
</comment>
<dbReference type="InterPro" id="IPR005467">
    <property type="entry name" value="His_kinase_dom"/>
</dbReference>
<comment type="caution">
    <text evidence="17">The sequence shown here is derived from an EMBL/GenBank/DDBJ whole genome shotgun (WGS) entry which is preliminary data.</text>
</comment>
<evidence type="ECO:0000256" key="7">
    <source>
        <dbReference type="ARBA" id="ARBA00022741"/>
    </source>
</evidence>
<dbReference type="InterPro" id="IPR004358">
    <property type="entry name" value="Sig_transdc_His_kin-like_C"/>
</dbReference>
<dbReference type="Pfam" id="PF00512">
    <property type="entry name" value="HisKA"/>
    <property type="match status" value="1"/>
</dbReference>